<keyword evidence="3" id="KW-1133">Transmembrane helix</keyword>
<keyword evidence="5" id="KW-0723">Serine/threonine-protein kinase</keyword>
<keyword evidence="6" id="KW-1185">Reference proteome</keyword>
<dbReference type="CDD" id="cd14014">
    <property type="entry name" value="STKc_PknB_like"/>
    <property type="match status" value="1"/>
</dbReference>
<dbReference type="SUPFAM" id="SSF56112">
    <property type="entry name" value="Protein kinase-like (PK-like)"/>
    <property type="match status" value="1"/>
</dbReference>
<dbReference type="InterPro" id="IPR011009">
    <property type="entry name" value="Kinase-like_dom_sf"/>
</dbReference>
<dbReference type="InterPro" id="IPR000719">
    <property type="entry name" value="Prot_kinase_dom"/>
</dbReference>
<sequence>MNSEILGSRYSIREQLGKKPGRYTYLALDRETQNLVVVKLLKLDSDFEWDSLKLFEREAQILKNLTHPVIPQYLDYFEVDSPDTKGFALVQSYIDAKSLEEQVSNGRTFNEAELKEIAEKILNILIHLHKLKPSIIHRDIKPSNILLTNRSGNSVGEVYLVDFGSVQNITAVEGGTLTVVGTYGYMSPEQFGGRAVPTSDVYSLGATLIYLATGIHPADFPQKDLQIQFEDKTQLSKHFKTWLKKVLEPSREKRFASAQIALEALQKPERIKPIFNNHVAIQPFDSKISLTKNSEEMEIVKPGTGFTFSSLAVNLFSTFGGLLFLMIFRNFPFIGWLISLSILWSGIRLWANYIFEMFGKVRLFIDSNKVNFHYELFGIKFRKRKPVARENIIKLEYTSYFVQKNNSDDNVSYKEFSPAIIIWAGKKPYKLTGMTQTEMEWLIRELSNYLELPFEHRRIPIIKSK</sequence>
<evidence type="ECO:0000256" key="3">
    <source>
        <dbReference type="SAM" id="Phobius"/>
    </source>
</evidence>
<protein>
    <submittedName>
        <fullName evidence="5">Serine/threonine protein kinase</fullName>
    </submittedName>
</protein>
<dbReference type="InterPro" id="IPR008271">
    <property type="entry name" value="Ser/Thr_kinase_AS"/>
</dbReference>
<evidence type="ECO:0000256" key="2">
    <source>
        <dbReference type="ARBA" id="ARBA00022840"/>
    </source>
</evidence>
<dbReference type="AlphaFoldDB" id="A0A1Z4LZ10"/>
<dbReference type="Gene3D" id="3.30.200.20">
    <property type="entry name" value="Phosphorylase Kinase, domain 1"/>
    <property type="match status" value="1"/>
</dbReference>
<dbReference type="PANTHER" id="PTHR24363">
    <property type="entry name" value="SERINE/THREONINE PROTEIN KINASE"/>
    <property type="match status" value="1"/>
</dbReference>
<feature type="domain" description="Protein kinase" evidence="4">
    <location>
        <begin position="10"/>
        <end position="275"/>
    </location>
</feature>
<dbReference type="Proteomes" id="UP000218418">
    <property type="component" value="Chromosome"/>
</dbReference>
<feature type="transmembrane region" description="Helical" evidence="3">
    <location>
        <begin position="306"/>
        <end position="327"/>
    </location>
</feature>
<organism evidence="5 6">
    <name type="scientific">Calothrix parasitica NIES-267</name>
    <dbReference type="NCBI Taxonomy" id="1973488"/>
    <lineage>
        <taxon>Bacteria</taxon>
        <taxon>Bacillati</taxon>
        <taxon>Cyanobacteriota</taxon>
        <taxon>Cyanophyceae</taxon>
        <taxon>Nostocales</taxon>
        <taxon>Calotrichaceae</taxon>
        <taxon>Calothrix</taxon>
    </lineage>
</organism>
<evidence type="ECO:0000313" key="5">
    <source>
        <dbReference type="EMBL" id="BAY86401.1"/>
    </source>
</evidence>
<name>A0A1Z4LZ10_9CYAN</name>
<keyword evidence="3" id="KW-0812">Transmembrane</keyword>
<accession>A0A1Z4LZ10</accession>
<dbReference type="SMART" id="SM00220">
    <property type="entry name" value="S_TKc"/>
    <property type="match status" value="1"/>
</dbReference>
<dbReference type="GO" id="GO:0005524">
    <property type="term" value="F:ATP binding"/>
    <property type="evidence" value="ECO:0007669"/>
    <property type="project" value="UniProtKB-KW"/>
</dbReference>
<evidence type="ECO:0000313" key="6">
    <source>
        <dbReference type="Proteomes" id="UP000218418"/>
    </source>
</evidence>
<keyword evidence="2" id="KW-0067">ATP-binding</keyword>
<dbReference type="PANTHER" id="PTHR24363:SF7">
    <property type="entry name" value="SERINE_THREONINE-PROTEIN KINASE-LIKE PROTEIN E"/>
    <property type="match status" value="1"/>
</dbReference>
<keyword evidence="5" id="KW-0808">Transferase</keyword>
<proteinExistence type="predicted"/>
<reference evidence="5 6" key="1">
    <citation type="submission" date="2017-06" db="EMBL/GenBank/DDBJ databases">
        <title>Genome sequencing of cyanobaciteial culture collection at National Institute for Environmental Studies (NIES).</title>
        <authorList>
            <person name="Hirose Y."/>
            <person name="Shimura Y."/>
            <person name="Fujisawa T."/>
            <person name="Nakamura Y."/>
            <person name="Kawachi M."/>
        </authorList>
    </citation>
    <scope>NUCLEOTIDE SEQUENCE [LARGE SCALE GENOMIC DNA]</scope>
    <source>
        <strain evidence="5 6">NIES-267</strain>
    </source>
</reference>
<evidence type="ECO:0000259" key="4">
    <source>
        <dbReference type="PROSITE" id="PS50011"/>
    </source>
</evidence>
<evidence type="ECO:0000256" key="1">
    <source>
        <dbReference type="ARBA" id="ARBA00022741"/>
    </source>
</evidence>
<dbReference type="Pfam" id="PF00069">
    <property type="entry name" value="Pkinase"/>
    <property type="match status" value="1"/>
</dbReference>
<keyword evidence="1" id="KW-0547">Nucleotide-binding</keyword>
<keyword evidence="5" id="KW-0418">Kinase</keyword>
<dbReference type="EMBL" id="AP018227">
    <property type="protein sequence ID" value="BAY86401.1"/>
    <property type="molecule type" value="Genomic_DNA"/>
</dbReference>
<dbReference type="PROSITE" id="PS50011">
    <property type="entry name" value="PROTEIN_KINASE_DOM"/>
    <property type="match status" value="1"/>
</dbReference>
<dbReference type="OrthoDB" id="502205at2"/>
<keyword evidence="3" id="KW-0472">Membrane</keyword>
<feature type="transmembrane region" description="Helical" evidence="3">
    <location>
        <begin position="333"/>
        <end position="355"/>
    </location>
</feature>
<dbReference type="PROSITE" id="PS00108">
    <property type="entry name" value="PROTEIN_KINASE_ST"/>
    <property type="match status" value="1"/>
</dbReference>
<dbReference type="Gene3D" id="1.10.510.10">
    <property type="entry name" value="Transferase(Phosphotransferase) domain 1"/>
    <property type="match status" value="1"/>
</dbReference>
<gene>
    <name evidence="5" type="ORF">NIES267_59080</name>
</gene>
<dbReference type="GO" id="GO:0004674">
    <property type="term" value="F:protein serine/threonine kinase activity"/>
    <property type="evidence" value="ECO:0007669"/>
    <property type="project" value="UniProtKB-KW"/>
</dbReference>